<evidence type="ECO:0000259" key="7">
    <source>
        <dbReference type="PROSITE" id="PS50850"/>
    </source>
</evidence>
<feature type="compositionally biased region" description="Polar residues" evidence="5">
    <location>
        <begin position="604"/>
        <end position="615"/>
    </location>
</feature>
<dbReference type="GO" id="GO:0016020">
    <property type="term" value="C:membrane"/>
    <property type="evidence" value="ECO:0007669"/>
    <property type="project" value="UniProtKB-SubCell"/>
</dbReference>
<feature type="transmembrane region" description="Helical" evidence="6">
    <location>
        <begin position="148"/>
        <end position="168"/>
    </location>
</feature>
<sequence length="652" mass="72123">MTADIEKEGGQQPAKEGTSPKQPTDDIFDLVGGDGLWQRCIFLVVLFIAIPSATHNLGMSFMAPNLDHWCARPEGSNWTVREWKELALPESDRKCSRYKDINVTFPLDENYTITRSDDVISCDAWEYDNSFYTSTVVNQWDLVCDKEWLVSLSKSVFMAGLFFSNLIFGQLADTLGRRPTITACCGITVFAAIVCAFSTSFIMFIVTRFFLAIGICGIYNISFVLMMEVIGPAQRSLYGVAFNFGWCIGFVSLPGIAYVLRDWFWIQITLTAPCFVLLVAWWMLPESPRWLMSKGRVDEAQKTLLRAAKTNGKEVADIDSRLKKLMEKATESHESGETSGTLFDLLRTPGLWQMTLNIYILWFVNAFVYYGLSYNTNELAGNPFVNFAISGAVEFPAYLFTPFFIQKFGRKYPLAAAMIIGGISCLLVYPLPADPWWIGVTVSMIGKFCITCSFAIAYVFTAEIFPTVVRNVGLGSAAIFARFGSILAPFVRELGNATHPVVPQLVFGALAFVSGLLVFLLPETKNVAVPETLDDAASRSRTKPSINETNGHVIVKLSNGDADHKDDIQDDELTTTCPSPKLQNGNGKTLEKVPEEDGHGDPSEPQTEQLQNSEQAAEEDCIPNPSETGDIAVPIENEAEGNAGEEDQKTNL</sequence>
<dbReference type="AlphaFoldDB" id="A0AAV6UND4"/>
<feature type="transmembrane region" description="Helical" evidence="6">
    <location>
        <begin position="412"/>
        <end position="431"/>
    </location>
</feature>
<evidence type="ECO:0000256" key="2">
    <source>
        <dbReference type="ARBA" id="ARBA00022692"/>
    </source>
</evidence>
<feature type="transmembrane region" description="Helical" evidence="6">
    <location>
        <begin position="437"/>
        <end position="460"/>
    </location>
</feature>
<evidence type="ECO:0000313" key="9">
    <source>
        <dbReference type="Proteomes" id="UP000827092"/>
    </source>
</evidence>
<dbReference type="CDD" id="cd17317">
    <property type="entry name" value="MFS_SLC22"/>
    <property type="match status" value="1"/>
</dbReference>
<evidence type="ECO:0000256" key="6">
    <source>
        <dbReference type="SAM" id="Phobius"/>
    </source>
</evidence>
<feature type="transmembrane region" description="Helical" evidence="6">
    <location>
        <begin position="472"/>
        <end position="490"/>
    </location>
</feature>
<feature type="compositionally biased region" description="Basic and acidic residues" evidence="5">
    <location>
        <begin position="589"/>
        <end position="602"/>
    </location>
</feature>
<reference evidence="8 9" key="1">
    <citation type="journal article" date="2022" name="Nat. Ecol. Evol.">
        <title>A masculinizing supergene underlies an exaggerated male reproductive morph in a spider.</title>
        <authorList>
            <person name="Hendrickx F."/>
            <person name="De Corte Z."/>
            <person name="Sonet G."/>
            <person name="Van Belleghem S.M."/>
            <person name="Kostlbacher S."/>
            <person name="Vangestel C."/>
        </authorList>
    </citation>
    <scope>NUCLEOTIDE SEQUENCE [LARGE SCALE GENOMIC DNA]</scope>
    <source>
        <strain evidence="8">W744_W776</strain>
    </source>
</reference>
<proteinExistence type="predicted"/>
<comment type="subcellular location">
    <subcellularLocation>
        <location evidence="1">Membrane</location>
        <topology evidence="1">Multi-pass membrane protein</topology>
    </subcellularLocation>
</comment>
<evidence type="ECO:0000256" key="5">
    <source>
        <dbReference type="SAM" id="MobiDB-lite"/>
    </source>
</evidence>
<feature type="transmembrane region" description="Helical" evidence="6">
    <location>
        <begin position="180"/>
        <end position="203"/>
    </location>
</feature>
<accession>A0AAV6UND4</accession>
<name>A0AAV6UND4_9ARAC</name>
<dbReference type="SUPFAM" id="SSF103473">
    <property type="entry name" value="MFS general substrate transporter"/>
    <property type="match status" value="1"/>
</dbReference>
<protein>
    <recommendedName>
        <fullName evidence="7">Major facilitator superfamily (MFS) profile domain-containing protein</fullName>
    </recommendedName>
</protein>
<dbReference type="PROSITE" id="PS50850">
    <property type="entry name" value="MFS"/>
    <property type="match status" value="1"/>
</dbReference>
<dbReference type="InterPro" id="IPR005828">
    <property type="entry name" value="MFS_sugar_transport-like"/>
</dbReference>
<comment type="caution">
    <text evidence="8">The sequence shown here is derived from an EMBL/GenBank/DDBJ whole genome shotgun (WGS) entry which is preliminary data.</text>
</comment>
<evidence type="ECO:0000256" key="4">
    <source>
        <dbReference type="ARBA" id="ARBA00023136"/>
    </source>
</evidence>
<feature type="transmembrane region" description="Helical" evidence="6">
    <location>
        <begin position="502"/>
        <end position="521"/>
    </location>
</feature>
<evidence type="ECO:0000313" key="8">
    <source>
        <dbReference type="EMBL" id="KAG8185669.1"/>
    </source>
</evidence>
<keyword evidence="3 6" id="KW-1133">Transmembrane helix</keyword>
<dbReference type="Pfam" id="PF00083">
    <property type="entry name" value="Sugar_tr"/>
    <property type="match status" value="1"/>
</dbReference>
<feature type="domain" description="Major facilitator superfamily (MFS) profile" evidence="7">
    <location>
        <begin position="103"/>
        <end position="526"/>
    </location>
</feature>
<keyword evidence="4 6" id="KW-0472">Membrane</keyword>
<feature type="transmembrane region" description="Helical" evidence="6">
    <location>
        <begin position="264"/>
        <end position="284"/>
    </location>
</feature>
<dbReference type="Proteomes" id="UP000827092">
    <property type="component" value="Unassembled WGS sequence"/>
</dbReference>
<feature type="region of interest" description="Disordered" evidence="5">
    <location>
        <begin position="534"/>
        <end position="652"/>
    </location>
</feature>
<dbReference type="Gene3D" id="1.20.1250.20">
    <property type="entry name" value="MFS general substrate transporter like domains"/>
    <property type="match status" value="1"/>
</dbReference>
<dbReference type="PANTHER" id="PTHR24064">
    <property type="entry name" value="SOLUTE CARRIER FAMILY 22 MEMBER"/>
    <property type="match status" value="1"/>
</dbReference>
<organism evidence="8 9">
    <name type="scientific">Oedothorax gibbosus</name>
    <dbReference type="NCBI Taxonomy" id="931172"/>
    <lineage>
        <taxon>Eukaryota</taxon>
        <taxon>Metazoa</taxon>
        <taxon>Ecdysozoa</taxon>
        <taxon>Arthropoda</taxon>
        <taxon>Chelicerata</taxon>
        <taxon>Arachnida</taxon>
        <taxon>Araneae</taxon>
        <taxon>Araneomorphae</taxon>
        <taxon>Entelegynae</taxon>
        <taxon>Araneoidea</taxon>
        <taxon>Linyphiidae</taxon>
        <taxon>Erigoninae</taxon>
        <taxon>Oedothorax</taxon>
    </lineage>
</organism>
<gene>
    <name evidence="8" type="ORF">JTE90_008939</name>
</gene>
<dbReference type="EMBL" id="JAFNEN010000327">
    <property type="protein sequence ID" value="KAG8185669.1"/>
    <property type="molecule type" value="Genomic_DNA"/>
</dbReference>
<evidence type="ECO:0000256" key="3">
    <source>
        <dbReference type="ARBA" id="ARBA00022989"/>
    </source>
</evidence>
<evidence type="ECO:0000256" key="1">
    <source>
        <dbReference type="ARBA" id="ARBA00004141"/>
    </source>
</evidence>
<feature type="transmembrane region" description="Helical" evidence="6">
    <location>
        <begin position="237"/>
        <end position="258"/>
    </location>
</feature>
<dbReference type="GO" id="GO:0022857">
    <property type="term" value="F:transmembrane transporter activity"/>
    <property type="evidence" value="ECO:0007669"/>
    <property type="project" value="InterPro"/>
</dbReference>
<keyword evidence="2 6" id="KW-0812">Transmembrane</keyword>
<feature type="transmembrane region" description="Helical" evidence="6">
    <location>
        <begin position="356"/>
        <end position="372"/>
    </location>
</feature>
<feature type="transmembrane region" description="Helical" evidence="6">
    <location>
        <begin position="384"/>
        <end position="405"/>
    </location>
</feature>
<feature type="transmembrane region" description="Helical" evidence="6">
    <location>
        <begin position="209"/>
        <end position="230"/>
    </location>
</feature>
<feature type="region of interest" description="Disordered" evidence="5">
    <location>
        <begin position="1"/>
        <end position="25"/>
    </location>
</feature>
<keyword evidence="9" id="KW-1185">Reference proteome</keyword>
<dbReference type="InterPro" id="IPR020846">
    <property type="entry name" value="MFS_dom"/>
</dbReference>
<feature type="compositionally biased region" description="Polar residues" evidence="5">
    <location>
        <begin position="574"/>
        <end position="587"/>
    </location>
</feature>
<dbReference type="InterPro" id="IPR036259">
    <property type="entry name" value="MFS_trans_sf"/>
</dbReference>